<feature type="signal peptide" evidence="1">
    <location>
        <begin position="1"/>
        <end position="25"/>
    </location>
</feature>
<keyword evidence="3" id="KW-1185">Reference proteome</keyword>
<protein>
    <submittedName>
        <fullName evidence="2">Uncharacterized protein</fullName>
    </submittedName>
</protein>
<name>A0A3A1UYH1_9BACL</name>
<organism evidence="2 3">
    <name type="scientific">Paenibacillus nanensis</name>
    <dbReference type="NCBI Taxonomy" id="393251"/>
    <lineage>
        <taxon>Bacteria</taxon>
        <taxon>Bacillati</taxon>
        <taxon>Bacillota</taxon>
        <taxon>Bacilli</taxon>
        <taxon>Bacillales</taxon>
        <taxon>Paenibacillaceae</taxon>
        <taxon>Paenibacillus</taxon>
    </lineage>
</organism>
<dbReference type="RefSeq" id="WP_119599177.1">
    <property type="nucleotide sequence ID" value="NZ_QXQA01000004.1"/>
</dbReference>
<feature type="chain" id="PRO_5017299271" evidence="1">
    <location>
        <begin position="26"/>
        <end position="133"/>
    </location>
</feature>
<dbReference type="AlphaFoldDB" id="A0A3A1UYH1"/>
<evidence type="ECO:0000313" key="2">
    <source>
        <dbReference type="EMBL" id="RIX53568.1"/>
    </source>
</evidence>
<sequence length="133" mass="15446">MKMMKRVVGLTLLMALLAFPASAFASSYSTYSGNQNKGFFSSIFSFFGGSSKDKNDYSKYSNNYGSSYGYGGSHGGSNGGHYGGGHNNHNNDKGGFWDWFDKDWWDKDWWDDYCWWDDYKDDSWKLWEKYFCY</sequence>
<dbReference type="EMBL" id="QXQA01000004">
    <property type="protein sequence ID" value="RIX53568.1"/>
    <property type="molecule type" value="Genomic_DNA"/>
</dbReference>
<comment type="caution">
    <text evidence="2">The sequence shown here is derived from an EMBL/GenBank/DDBJ whole genome shotgun (WGS) entry which is preliminary data.</text>
</comment>
<evidence type="ECO:0000313" key="3">
    <source>
        <dbReference type="Proteomes" id="UP000266482"/>
    </source>
</evidence>
<dbReference type="Proteomes" id="UP000266482">
    <property type="component" value="Unassembled WGS sequence"/>
</dbReference>
<proteinExistence type="predicted"/>
<gene>
    <name evidence="2" type="ORF">D3P08_09020</name>
</gene>
<keyword evidence="1" id="KW-0732">Signal</keyword>
<accession>A0A3A1UYH1</accession>
<evidence type="ECO:0000256" key="1">
    <source>
        <dbReference type="SAM" id="SignalP"/>
    </source>
</evidence>
<reference evidence="2 3" key="1">
    <citation type="submission" date="2018-09" db="EMBL/GenBank/DDBJ databases">
        <title>Paenibacillus aracenensis nov. sp. isolated from a cave in southern Spain.</title>
        <authorList>
            <person name="Jurado V."/>
            <person name="Gutierrez-Patricio S."/>
            <person name="Gonzalez-Pimentel J.L."/>
            <person name="Miller A.Z."/>
            <person name="Laiz L."/>
            <person name="Saiz-Jimenez C."/>
        </authorList>
    </citation>
    <scope>NUCLEOTIDE SEQUENCE [LARGE SCALE GENOMIC DNA]</scope>
    <source>
        <strain evidence="2 3">DSM 22867</strain>
    </source>
</reference>